<gene>
    <name evidence="1" type="ORF">CfE428DRAFT_5694</name>
</gene>
<reference evidence="1 2" key="1">
    <citation type="journal article" date="2011" name="J. Bacteriol.">
        <title>Genome sequence of Chthoniobacter flavus Ellin428, an aerobic heterotrophic soil bacterium.</title>
        <authorList>
            <person name="Kant R."/>
            <person name="van Passel M.W."/>
            <person name="Palva A."/>
            <person name="Lucas S."/>
            <person name="Lapidus A."/>
            <person name="Glavina Del Rio T."/>
            <person name="Dalin E."/>
            <person name="Tice H."/>
            <person name="Bruce D."/>
            <person name="Goodwin L."/>
            <person name="Pitluck S."/>
            <person name="Larimer F.W."/>
            <person name="Land M.L."/>
            <person name="Hauser L."/>
            <person name="Sangwan P."/>
            <person name="de Vos W.M."/>
            <person name="Janssen P.H."/>
            <person name="Smidt H."/>
        </authorList>
    </citation>
    <scope>NUCLEOTIDE SEQUENCE [LARGE SCALE GENOMIC DNA]</scope>
    <source>
        <strain evidence="1 2">Ellin428</strain>
    </source>
</reference>
<accession>B4D9X7</accession>
<dbReference type="Proteomes" id="UP000005824">
    <property type="component" value="Unassembled WGS sequence"/>
</dbReference>
<dbReference type="InParanoid" id="B4D9X7"/>
<comment type="caution">
    <text evidence="1">The sequence shown here is derived from an EMBL/GenBank/DDBJ whole genome shotgun (WGS) entry which is preliminary data.</text>
</comment>
<dbReference type="EMBL" id="ABVL01000028">
    <property type="protein sequence ID" value="EDY16731.1"/>
    <property type="molecule type" value="Genomic_DNA"/>
</dbReference>
<protein>
    <submittedName>
        <fullName evidence="1">Uncharacterized protein</fullName>
    </submittedName>
</protein>
<dbReference type="RefSeq" id="WP_006983015.1">
    <property type="nucleotide sequence ID" value="NZ_ABVL01000028.1"/>
</dbReference>
<evidence type="ECO:0000313" key="1">
    <source>
        <dbReference type="EMBL" id="EDY16731.1"/>
    </source>
</evidence>
<organism evidence="1 2">
    <name type="scientific">Chthoniobacter flavus Ellin428</name>
    <dbReference type="NCBI Taxonomy" id="497964"/>
    <lineage>
        <taxon>Bacteria</taxon>
        <taxon>Pseudomonadati</taxon>
        <taxon>Verrucomicrobiota</taxon>
        <taxon>Spartobacteria</taxon>
        <taxon>Chthoniobacterales</taxon>
        <taxon>Chthoniobacteraceae</taxon>
        <taxon>Chthoniobacter</taxon>
    </lineage>
</organism>
<sequence length="149" mass="17228">MKLQEFERVLVDGGGALRAFGRHEYCVVVDSRDDGEAILRSVQRHLPNGYWRFRAFDESRFAVEKGEGTYYVDILEGMDPELILQSINRVLSPEFEMKIFLPTLGDTMSLLLRSADWWNELEVEYPARLGKLFVTIDERIRQLKKAGGQ</sequence>
<dbReference type="AlphaFoldDB" id="B4D9X7"/>
<proteinExistence type="predicted"/>
<keyword evidence="2" id="KW-1185">Reference proteome</keyword>
<dbReference type="eggNOG" id="ENOG502ZX3G">
    <property type="taxonomic scope" value="Bacteria"/>
</dbReference>
<name>B4D9X7_9BACT</name>
<dbReference type="STRING" id="497964.CfE428DRAFT_5694"/>
<evidence type="ECO:0000313" key="2">
    <source>
        <dbReference type="Proteomes" id="UP000005824"/>
    </source>
</evidence>